<name>A0A067XIP7_SPIER</name>
<dbReference type="CDD" id="cd03571">
    <property type="entry name" value="ENTH"/>
    <property type="match status" value="1"/>
</dbReference>
<proteinExistence type="evidence at transcript level"/>
<dbReference type="PANTHER" id="PTHR12276">
    <property type="entry name" value="EPSIN/ENT-RELATED"/>
    <property type="match status" value="1"/>
</dbReference>
<feature type="domain" description="ENTH" evidence="7">
    <location>
        <begin position="9"/>
        <end position="141"/>
    </location>
</feature>
<dbReference type="SMART" id="SM00273">
    <property type="entry name" value="ENTH"/>
    <property type="match status" value="1"/>
</dbReference>
<evidence type="ECO:0000256" key="6">
    <source>
        <dbReference type="SAM" id="MobiDB-lite"/>
    </source>
</evidence>
<dbReference type="InterPro" id="IPR013809">
    <property type="entry name" value="ENTH"/>
</dbReference>
<sequence>MPIRRKIKNVVANYSAAELLVRDATSNDPSLPDEFTMLKIADATKISYYYDETTRMIFKRLNDKSKNWRHIYKALPVIEVCLKNGSLAFVKDCLHQAHQITTLTDFVYLGEEGADAGRLVREQAKRVTRLLSDNAILHEERKLARVQRTKARQEWGISRSRSASLCSYEPDYPTREGVAERSYSYAKNDSEEAEQIRMAMRLSLAEMDEKSREVLQANALLEKHNPAADVDNLLDLSDGPPLTEQERQGFDEWLAHRKWNVNQITGSQNTGMMPPMPAPTLKQRAEQAQKQHHQQQQQQQQPTMASGELDLLDFGAASQSKAASPAATTSAFSPDMMGVTGANSSAFFKSDPPESPIQKTPVDPAVKFLGEHANLINLEKLITPTPVCPVKTEPPKPSLFDLSSSTYQQPSWNNGPFTQQPANFLNQQPQQLQPFQGMSSPTYMQRSQTLQPALTGLGPIAQQQPSLFSYGFGSPMQTGPNSQPNGINGFGAGGSQWTGGTGTLQPSAFPPAASAAQINPFL</sequence>
<evidence type="ECO:0000256" key="5">
    <source>
        <dbReference type="ARBA" id="ARBA00023121"/>
    </source>
</evidence>
<dbReference type="PANTHER" id="PTHR12276:SF115">
    <property type="entry name" value="FI19443P1"/>
    <property type="match status" value="1"/>
</dbReference>
<evidence type="ECO:0000313" key="8">
    <source>
        <dbReference type="EMBL" id="AGC74038.1"/>
    </source>
</evidence>
<feature type="compositionally biased region" description="Polar residues" evidence="6">
    <location>
        <begin position="475"/>
        <end position="486"/>
    </location>
</feature>
<evidence type="ECO:0000259" key="7">
    <source>
        <dbReference type="PROSITE" id="PS50942"/>
    </source>
</evidence>
<keyword evidence="5" id="KW-0446">Lipid-binding</keyword>
<feature type="region of interest" description="Disordered" evidence="6">
    <location>
        <begin position="265"/>
        <end position="304"/>
    </location>
</feature>
<dbReference type="InterPro" id="IPR008942">
    <property type="entry name" value="ENTH_VHS"/>
</dbReference>
<dbReference type="Pfam" id="PF01417">
    <property type="entry name" value="ENTH"/>
    <property type="match status" value="1"/>
</dbReference>
<evidence type="ECO:0000256" key="1">
    <source>
        <dbReference type="ARBA" id="ARBA00004496"/>
    </source>
</evidence>
<dbReference type="GO" id="GO:0030125">
    <property type="term" value="C:clathrin vesicle coat"/>
    <property type="evidence" value="ECO:0007669"/>
    <property type="project" value="TreeGrafter"/>
</dbReference>
<dbReference type="AlphaFoldDB" id="A0A067XIP7"/>
<dbReference type="InterPro" id="IPR003903">
    <property type="entry name" value="UIM_dom"/>
</dbReference>
<comment type="similarity">
    <text evidence="2">Belongs to the epsin family.</text>
</comment>
<organism evidence="8">
    <name type="scientific">Spirometra erinaceieuropaei</name>
    <name type="common">Tapeworm</name>
    <name type="synonym">Spirometra erinacei</name>
    <dbReference type="NCBI Taxonomy" id="99802"/>
    <lineage>
        <taxon>Eukaryota</taxon>
        <taxon>Metazoa</taxon>
        <taxon>Spiralia</taxon>
        <taxon>Lophotrochozoa</taxon>
        <taxon>Platyhelminthes</taxon>
        <taxon>Cestoda</taxon>
        <taxon>Eucestoda</taxon>
        <taxon>Diphyllobothriidea</taxon>
        <taxon>Diphyllobothriidae</taxon>
        <taxon>Spirometra</taxon>
    </lineage>
</organism>
<dbReference type="GO" id="GO:0005768">
    <property type="term" value="C:endosome"/>
    <property type="evidence" value="ECO:0007669"/>
    <property type="project" value="TreeGrafter"/>
</dbReference>
<dbReference type="GO" id="GO:0006897">
    <property type="term" value="P:endocytosis"/>
    <property type="evidence" value="ECO:0007669"/>
    <property type="project" value="TreeGrafter"/>
</dbReference>
<feature type="region of interest" description="Disordered" evidence="6">
    <location>
        <begin position="471"/>
        <end position="490"/>
    </location>
</feature>
<evidence type="ECO:0000256" key="4">
    <source>
        <dbReference type="ARBA" id="ARBA00022553"/>
    </source>
</evidence>
<evidence type="ECO:0000256" key="3">
    <source>
        <dbReference type="ARBA" id="ARBA00022490"/>
    </source>
</evidence>
<dbReference type="PROSITE" id="PS50330">
    <property type="entry name" value="UIM"/>
    <property type="match status" value="1"/>
</dbReference>
<dbReference type="GO" id="GO:0030276">
    <property type="term" value="F:clathrin binding"/>
    <property type="evidence" value="ECO:0007669"/>
    <property type="project" value="TreeGrafter"/>
</dbReference>
<dbReference type="PROSITE" id="PS50942">
    <property type="entry name" value="ENTH"/>
    <property type="match status" value="1"/>
</dbReference>
<dbReference type="SUPFAM" id="SSF48464">
    <property type="entry name" value="ENTH/VHS domain"/>
    <property type="match status" value="1"/>
</dbReference>
<reference evidence="8" key="1">
    <citation type="submission" date="2012-04" db="EMBL/GenBank/DDBJ databases">
        <authorList>
            <person name="Lu G."/>
            <person name="Lu Y.J."/>
            <person name="Li L.H."/>
            <person name="Wu L.X."/>
            <person name="Fan Z.G."/>
        </authorList>
    </citation>
    <scope>NUCLEOTIDE SEQUENCE</scope>
</reference>
<keyword evidence="4" id="KW-0597">Phosphoprotein</keyword>
<comment type="subcellular location">
    <subcellularLocation>
        <location evidence="1">Cytoplasm</location>
    </subcellularLocation>
</comment>
<dbReference type="EMBL" id="JQ963193">
    <property type="protein sequence ID" value="AGC74038.1"/>
    <property type="molecule type" value="mRNA"/>
</dbReference>
<dbReference type="GO" id="GO:0005886">
    <property type="term" value="C:plasma membrane"/>
    <property type="evidence" value="ECO:0007669"/>
    <property type="project" value="TreeGrafter"/>
</dbReference>
<dbReference type="FunFam" id="1.25.40.90:FF:000006">
    <property type="entry name" value="Clathrin interactor 1"/>
    <property type="match status" value="1"/>
</dbReference>
<accession>A0A067XIP7</accession>
<protein>
    <submittedName>
        <fullName evidence="8">Epsin 3</fullName>
    </submittedName>
</protein>
<keyword evidence="3" id="KW-0963">Cytoplasm</keyword>
<dbReference type="Gene3D" id="1.25.40.90">
    <property type="match status" value="1"/>
</dbReference>
<evidence type="ECO:0000256" key="2">
    <source>
        <dbReference type="ARBA" id="ARBA00010130"/>
    </source>
</evidence>
<dbReference type="GO" id="GO:0005543">
    <property type="term" value="F:phospholipid binding"/>
    <property type="evidence" value="ECO:0007669"/>
    <property type="project" value="TreeGrafter"/>
</dbReference>